<dbReference type="InterPro" id="IPR013320">
    <property type="entry name" value="ConA-like_dom_sf"/>
</dbReference>
<reference evidence="10" key="3">
    <citation type="submission" date="2025-09" db="UniProtKB">
        <authorList>
            <consortium name="Ensembl"/>
        </authorList>
    </citation>
    <scope>IDENTIFICATION</scope>
    <source>
        <strain evidence="10">Isolate ISIS603380</strain>
    </source>
</reference>
<evidence type="ECO:0000256" key="6">
    <source>
        <dbReference type="ARBA" id="ARBA00023119"/>
    </source>
</evidence>
<evidence type="ECO:0000256" key="8">
    <source>
        <dbReference type="SAM" id="MobiDB-lite"/>
    </source>
</evidence>
<name>G3TAB2_LOXAF</name>
<protein>
    <recommendedName>
        <fullName evidence="9">Thrombospondin-like N-terminal domain-containing protein</fullName>
    </recommendedName>
</protein>
<evidence type="ECO:0000256" key="1">
    <source>
        <dbReference type="ARBA" id="ARBA00004498"/>
    </source>
</evidence>
<feature type="compositionally biased region" description="Basic residues" evidence="8">
    <location>
        <begin position="444"/>
        <end position="457"/>
    </location>
</feature>
<dbReference type="Proteomes" id="UP000007646">
    <property type="component" value="Unassembled WGS sequence"/>
</dbReference>
<dbReference type="eggNOG" id="KOG3544">
    <property type="taxonomic scope" value="Eukaryota"/>
</dbReference>
<reference evidence="10" key="2">
    <citation type="submission" date="2025-08" db="UniProtKB">
        <authorList>
            <consortium name="Ensembl"/>
        </authorList>
    </citation>
    <scope>IDENTIFICATION</scope>
    <source>
        <strain evidence="10">Isolate ISIS603380</strain>
    </source>
</reference>
<evidence type="ECO:0000256" key="3">
    <source>
        <dbReference type="ARBA" id="ARBA00022530"/>
    </source>
</evidence>
<proteinExistence type="predicted"/>
<dbReference type="SUPFAM" id="SSF49899">
    <property type="entry name" value="Concanavalin A-like lectins/glucanases"/>
    <property type="match status" value="1"/>
</dbReference>
<evidence type="ECO:0000256" key="7">
    <source>
        <dbReference type="ARBA" id="ARBA00023180"/>
    </source>
</evidence>
<keyword evidence="4" id="KW-0732">Signal</keyword>
<evidence type="ECO:0000313" key="11">
    <source>
        <dbReference type="Proteomes" id="UP000007646"/>
    </source>
</evidence>
<keyword evidence="5" id="KW-0677">Repeat</keyword>
<evidence type="ECO:0000259" key="9">
    <source>
        <dbReference type="SMART" id="SM00210"/>
    </source>
</evidence>
<dbReference type="AlphaFoldDB" id="G3TAB2"/>
<comment type="subcellular location">
    <subcellularLocation>
        <location evidence="1">Secreted</location>
        <location evidence="1">Extracellular space</location>
        <location evidence="1">Extracellular matrix</location>
    </subcellularLocation>
</comment>
<dbReference type="Gene3D" id="2.60.120.200">
    <property type="match status" value="1"/>
</dbReference>
<dbReference type="GO" id="GO:0005581">
    <property type="term" value="C:collagen trimer"/>
    <property type="evidence" value="ECO:0007669"/>
    <property type="project" value="UniProtKB-KW"/>
</dbReference>
<reference evidence="10 11" key="1">
    <citation type="submission" date="2009-06" db="EMBL/GenBank/DDBJ databases">
        <title>The Genome Sequence of Loxodonta africana (African elephant).</title>
        <authorList>
            <person name="Di Palma F."/>
            <person name="Heiman D."/>
            <person name="Young S."/>
            <person name="Johnson J."/>
            <person name="Lander E.S."/>
            <person name="Lindblad-Toh K."/>
        </authorList>
    </citation>
    <scope>NUCLEOTIDE SEQUENCE [LARGE SCALE GENOMIC DNA]</scope>
    <source>
        <strain evidence="10 11">Isolate ISIS603380</strain>
    </source>
</reference>
<feature type="compositionally biased region" description="Polar residues" evidence="8">
    <location>
        <begin position="301"/>
        <end position="311"/>
    </location>
</feature>
<keyword evidence="11" id="KW-1185">Reference proteome</keyword>
<feature type="region of interest" description="Disordered" evidence="8">
    <location>
        <begin position="421"/>
        <end position="457"/>
    </location>
</feature>
<dbReference type="FunFam" id="2.60.120.200:FF:000085">
    <property type="entry name" value="collagen alpha-1(XXVII) chain isoform X1"/>
    <property type="match status" value="1"/>
</dbReference>
<evidence type="ECO:0000313" key="10">
    <source>
        <dbReference type="Ensembl" id="ENSLAFP00000010789.3"/>
    </source>
</evidence>
<keyword evidence="7" id="KW-0325">Glycoprotein</keyword>
<dbReference type="SMART" id="SM00210">
    <property type="entry name" value="TSPN"/>
    <property type="match status" value="1"/>
</dbReference>
<sequence>TPLPQGVHLTESGVILTNDAYIELPLMKILPVNLVPPFTILIGLQSHRVNNAFLFSIRNKNRLQLGVQLLPKKLVVYVGGKQPIFFNYSVHDELWHSFAISIRSKVVSMFVECGKKYFSRETFSEVQIFDSNSVFTLGSMNNNSVHFEGVVCQLDIIPSSEASANYCTYVKQQCRQADTYWPETSLPRTTIVPSKILENSPLLKLFVEKVLSEHMMTDGKSIIQRIIHNDSVEADKQQDHQVPRSQLTSLPLGNESAMDLVSRGIQGKEMITEEHIQTNLSLSVTHQHPSEARTNTKEKFSSLNASNNITQHGDRETDLSPFKKVLSVLPHIEQDTIINIKKAITANLHTNELMEMQQILNTTLYRLTDEPSVDNHLGLKKEGEFDPDATYLMENSYETELYDYYYYEDLNTVLEMKNLIGPKGDTGPPGPPGPAGLPGPAGKRGPRARHTRTAWKS</sequence>
<feature type="domain" description="Thrombospondin-like N-terminal" evidence="9">
    <location>
        <begin position="2"/>
        <end position="160"/>
    </location>
</feature>
<dbReference type="GeneTree" id="ENSGT00940000162448"/>
<dbReference type="HOGENOM" id="CLU_560133_0_0_1"/>
<feature type="region of interest" description="Disordered" evidence="8">
    <location>
        <begin position="293"/>
        <end position="316"/>
    </location>
</feature>
<accession>G3TAB2</accession>
<keyword evidence="3" id="KW-0272">Extracellular matrix</keyword>
<keyword evidence="2" id="KW-0964">Secreted</keyword>
<evidence type="ECO:0000256" key="2">
    <source>
        <dbReference type="ARBA" id="ARBA00022525"/>
    </source>
</evidence>
<dbReference type="STRING" id="9785.ENSLAFP00000010789"/>
<dbReference type="InterPro" id="IPR048287">
    <property type="entry name" value="TSPN-like_N"/>
</dbReference>
<dbReference type="InParanoid" id="G3TAB2"/>
<keyword evidence="6" id="KW-0176">Collagen</keyword>
<feature type="compositionally biased region" description="Pro residues" evidence="8">
    <location>
        <begin position="428"/>
        <end position="437"/>
    </location>
</feature>
<organism evidence="10 11">
    <name type="scientific">Loxodonta africana</name>
    <name type="common">African elephant</name>
    <dbReference type="NCBI Taxonomy" id="9785"/>
    <lineage>
        <taxon>Eukaryota</taxon>
        <taxon>Metazoa</taxon>
        <taxon>Chordata</taxon>
        <taxon>Craniata</taxon>
        <taxon>Vertebrata</taxon>
        <taxon>Euteleostomi</taxon>
        <taxon>Mammalia</taxon>
        <taxon>Eutheria</taxon>
        <taxon>Afrotheria</taxon>
        <taxon>Proboscidea</taxon>
        <taxon>Elephantidae</taxon>
        <taxon>Loxodonta</taxon>
    </lineage>
</organism>
<evidence type="ECO:0000256" key="4">
    <source>
        <dbReference type="ARBA" id="ARBA00022729"/>
    </source>
</evidence>
<evidence type="ECO:0000256" key="5">
    <source>
        <dbReference type="ARBA" id="ARBA00022737"/>
    </source>
</evidence>
<dbReference type="Ensembl" id="ENSLAFT00000012903.3">
    <property type="protein sequence ID" value="ENSLAFP00000010789.3"/>
    <property type="gene ID" value="ENSLAFG00000012889.3"/>
</dbReference>